<dbReference type="PROSITE" id="PS51910">
    <property type="entry name" value="GH18_2"/>
    <property type="match status" value="1"/>
</dbReference>
<dbReference type="Gene3D" id="2.60.120.200">
    <property type="match status" value="1"/>
</dbReference>
<evidence type="ECO:0000256" key="4">
    <source>
        <dbReference type="ARBA" id="ARBA00023295"/>
    </source>
</evidence>
<dbReference type="PROSITE" id="PS01095">
    <property type="entry name" value="GH18_1"/>
    <property type="match status" value="1"/>
</dbReference>
<dbReference type="EMBL" id="JACNYL010000001">
    <property type="protein sequence ID" value="MBD1420810.1"/>
    <property type="molecule type" value="Genomic_DNA"/>
</dbReference>
<evidence type="ECO:0000256" key="1">
    <source>
        <dbReference type="ARBA" id="ARBA00000822"/>
    </source>
</evidence>
<evidence type="ECO:0000256" key="5">
    <source>
        <dbReference type="RuleBase" id="RU000489"/>
    </source>
</evidence>
<protein>
    <recommendedName>
        <fullName evidence="2">chitinase</fullName>
        <ecNumber evidence="2">3.2.1.14</ecNumber>
    </recommendedName>
</protein>
<dbReference type="InterPro" id="IPR017853">
    <property type="entry name" value="GH"/>
</dbReference>
<evidence type="ECO:0000259" key="7">
    <source>
        <dbReference type="PROSITE" id="PS51910"/>
    </source>
</evidence>
<dbReference type="RefSeq" id="WP_190312550.1">
    <property type="nucleotide sequence ID" value="NZ_JACNYL010000001.1"/>
</dbReference>
<dbReference type="SUPFAM" id="SSF51445">
    <property type="entry name" value="(Trans)glycosidases"/>
    <property type="match status" value="1"/>
</dbReference>
<evidence type="ECO:0000313" key="8">
    <source>
        <dbReference type="EMBL" id="MBD1420810.1"/>
    </source>
</evidence>
<organism evidence="8 9">
    <name type="scientific">Sphingobacterium chuzhouense</name>
    <dbReference type="NCBI Taxonomy" id="1742264"/>
    <lineage>
        <taxon>Bacteria</taxon>
        <taxon>Pseudomonadati</taxon>
        <taxon>Bacteroidota</taxon>
        <taxon>Sphingobacteriia</taxon>
        <taxon>Sphingobacteriales</taxon>
        <taxon>Sphingobacteriaceae</taxon>
        <taxon>Sphingobacterium</taxon>
    </lineage>
</organism>
<dbReference type="SMART" id="SM00636">
    <property type="entry name" value="Glyco_18"/>
    <property type="match status" value="1"/>
</dbReference>
<dbReference type="InterPro" id="IPR050314">
    <property type="entry name" value="Glycosyl_Hydrlase_18"/>
</dbReference>
<comment type="similarity">
    <text evidence="6">Belongs to the glycosyl hydrolase 18 family.</text>
</comment>
<feature type="domain" description="GH18" evidence="7">
    <location>
        <begin position="232"/>
        <end position="554"/>
    </location>
</feature>
<keyword evidence="4 5" id="KW-0326">Glycosidase</keyword>
<gene>
    <name evidence="8" type="ORF">H8B21_04405</name>
</gene>
<dbReference type="GO" id="GO:0016787">
    <property type="term" value="F:hydrolase activity"/>
    <property type="evidence" value="ECO:0007669"/>
    <property type="project" value="UniProtKB-KW"/>
</dbReference>
<sequence length="554" mass="63291">MLTSISLVKYLFFVLFLLVSFCQRSLAVAYTPNYKNIPDSTSFISSYIRNSFYENGAIDTSKILHSNDLILLNASIYKDGRLFFELPDNRGTVNDGEYIENYHSQPGVLSLHGKHSQMNAKEDLLVTMGHTAVSAFTFGTWLYIEKWREGTYLFIKQGEEKEVSLRFSSPSNPGLIFKIKDHTQVKEVFFKVGLSVNLWQQVTFVYNEKSNDELSTVLFLNGKIFTGSGQHQELKLPFMQGSFLIGKGLDAKLDNTYLNHTALSSEDRNEHEQGIIDLSKWSHTKTVAFWNYDDPNDVGKDLRSWKNILANIRQTIGQKDITIRLGLIHGDWKTALSSEKATQTFVQELHSCLRENALDGVDFDLEWCVNEREWHFYSNAIVTSRRVLSPQYIISASLHPLYYKISQKAIEALDFVSLQAYGPSPVRFGYETFVQEINLFTEYGIPSNKIVMGLPFYGVASDNRRPLIAKSYRDILNFNPELPPLLDTVSLPVGREVVTLTFNGLETIKKKVELVKRHNLRGVMSWDLATDVPFNHPKSLFREVVHIMNGDENK</sequence>
<proteinExistence type="inferred from homology"/>
<dbReference type="InterPro" id="IPR001579">
    <property type="entry name" value="Glyco_hydro_18_chit_AS"/>
</dbReference>
<dbReference type="PANTHER" id="PTHR11177:SF317">
    <property type="entry name" value="CHITINASE 12-RELATED"/>
    <property type="match status" value="1"/>
</dbReference>
<evidence type="ECO:0000256" key="3">
    <source>
        <dbReference type="ARBA" id="ARBA00022801"/>
    </source>
</evidence>
<dbReference type="SUPFAM" id="SSF49899">
    <property type="entry name" value="Concanavalin A-like lectins/glucanases"/>
    <property type="match status" value="1"/>
</dbReference>
<comment type="caution">
    <text evidence="8">The sequence shown here is derived from an EMBL/GenBank/DDBJ whole genome shotgun (WGS) entry which is preliminary data.</text>
</comment>
<dbReference type="Gene3D" id="3.20.20.80">
    <property type="entry name" value="Glycosidases"/>
    <property type="match status" value="1"/>
</dbReference>
<dbReference type="EC" id="3.2.1.14" evidence="2"/>
<dbReference type="Gene3D" id="3.40.5.30">
    <property type="entry name" value="(Trans)glycosidases - domain 2"/>
    <property type="match status" value="1"/>
</dbReference>
<dbReference type="InterPro" id="IPR001223">
    <property type="entry name" value="Glyco_hydro18_cat"/>
</dbReference>
<keyword evidence="3 5" id="KW-0378">Hydrolase</keyword>
<evidence type="ECO:0000313" key="9">
    <source>
        <dbReference type="Proteomes" id="UP000651112"/>
    </source>
</evidence>
<comment type="catalytic activity">
    <reaction evidence="1">
        <text>Random endo-hydrolysis of N-acetyl-beta-D-glucosaminide (1-&gt;4)-beta-linkages in chitin and chitodextrins.</text>
        <dbReference type="EC" id="3.2.1.14"/>
    </reaction>
</comment>
<dbReference type="PANTHER" id="PTHR11177">
    <property type="entry name" value="CHITINASE"/>
    <property type="match status" value="1"/>
</dbReference>
<dbReference type="InterPro" id="IPR013320">
    <property type="entry name" value="ConA-like_dom_sf"/>
</dbReference>
<dbReference type="Proteomes" id="UP000651112">
    <property type="component" value="Unassembled WGS sequence"/>
</dbReference>
<dbReference type="Pfam" id="PF00704">
    <property type="entry name" value="Glyco_hydro_18"/>
    <property type="match status" value="1"/>
</dbReference>
<name>A0ABR7XNR1_9SPHI</name>
<reference evidence="8 9" key="1">
    <citation type="submission" date="2020-08" db="EMBL/GenBank/DDBJ databases">
        <title>Sphingobacterium sp. DN00404 isolated from aquaculture water.</title>
        <authorList>
            <person name="Zhang M."/>
        </authorList>
    </citation>
    <scope>NUCLEOTIDE SEQUENCE [LARGE SCALE GENOMIC DNA]</scope>
    <source>
        <strain evidence="8 9">KCTC 42746</strain>
    </source>
</reference>
<keyword evidence="9" id="KW-1185">Reference proteome</keyword>
<evidence type="ECO:0000256" key="6">
    <source>
        <dbReference type="RuleBase" id="RU004453"/>
    </source>
</evidence>
<dbReference type="InterPro" id="IPR011583">
    <property type="entry name" value="Chitinase_II/V-like_cat"/>
</dbReference>
<accession>A0ABR7XNR1</accession>
<evidence type="ECO:0000256" key="2">
    <source>
        <dbReference type="ARBA" id="ARBA00012729"/>
    </source>
</evidence>